<organism evidence="1 2">
    <name type="scientific">Rozella allomycis (strain CSF55)</name>
    <dbReference type="NCBI Taxonomy" id="988480"/>
    <lineage>
        <taxon>Eukaryota</taxon>
        <taxon>Fungi</taxon>
        <taxon>Fungi incertae sedis</taxon>
        <taxon>Cryptomycota</taxon>
        <taxon>Cryptomycota incertae sedis</taxon>
        <taxon>Rozella</taxon>
    </lineage>
</organism>
<reference evidence="2" key="1">
    <citation type="journal article" date="2018" name="Nat. Microbiol.">
        <title>Leveraging single-cell genomics to expand the fungal tree of life.</title>
        <authorList>
            <person name="Ahrendt S.R."/>
            <person name="Quandt C.A."/>
            <person name="Ciobanu D."/>
            <person name="Clum A."/>
            <person name="Salamov A."/>
            <person name="Andreopoulos B."/>
            <person name="Cheng J.F."/>
            <person name="Woyke T."/>
            <person name="Pelin A."/>
            <person name="Henrissat B."/>
            <person name="Reynolds N.K."/>
            <person name="Benny G.L."/>
            <person name="Smith M.E."/>
            <person name="James T.Y."/>
            <person name="Grigoriev I.V."/>
        </authorList>
    </citation>
    <scope>NUCLEOTIDE SEQUENCE [LARGE SCALE GENOMIC DNA]</scope>
    <source>
        <strain evidence="2">CSF55</strain>
    </source>
</reference>
<evidence type="ECO:0000313" key="1">
    <source>
        <dbReference type="EMBL" id="RKP19687.1"/>
    </source>
</evidence>
<evidence type="ECO:0000313" key="2">
    <source>
        <dbReference type="Proteomes" id="UP000281549"/>
    </source>
</evidence>
<protein>
    <submittedName>
        <fullName evidence="1">Uncharacterized protein</fullName>
    </submittedName>
</protein>
<dbReference type="AlphaFoldDB" id="A0A4P9YJB7"/>
<accession>A0A4P9YJB7</accession>
<sequence length="66" mass="8175">MDFCDRYERRCRRFCRDVCDRDDSDRFGRFNCNPYIFCNRDFDQQGCWCKDYDPEISRFLSSGEDE</sequence>
<proteinExistence type="predicted"/>
<dbReference type="Proteomes" id="UP000281549">
    <property type="component" value="Unassembled WGS sequence"/>
</dbReference>
<dbReference type="EMBL" id="ML005181">
    <property type="protein sequence ID" value="RKP19687.1"/>
    <property type="molecule type" value="Genomic_DNA"/>
</dbReference>
<gene>
    <name evidence="1" type="ORF">ROZALSC1DRAFT_28741</name>
</gene>
<name>A0A4P9YJB7_ROZAC</name>